<accession>A0ABD1CRF0</accession>
<gene>
    <name evidence="1" type="ORF">pipiens_015215</name>
</gene>
<name>A0ABD1CRF0_CULPP</name>
<dbReference type="AlphaFoldDB" id="A0ABD1CRF0"/>
<evidence type="ECO:0000313" key="2">
    <source>
        <dbReference type="Proteomes" id="UP001562425"/>
    </source>
</evidence>
<organism evidence="1 2">
    <name type="scientific">Culex pipiens pipiens</name>
    <name type="common">Northern house mosquito</name>
    <dbReference type="NCBI Taxonomy" id="38569"/>
    <lineage>
        <taxon>Eukaryota</taxon>
        <taxon>Metazoa</taxon>
        <taxon>Ecdysozoa</taxon>
        <taxon>Arthropoda</taxon>
        <taxon>Hexapoda</taxon>
        <taxon>Insecta</taxon>
        <taxon>Pterygota</taxon>
        <taxon>Neoptera</taxon>
        <taxon>Endopterygota</taxon>
        <taxon>Diptera</taxon>
        <taxon>Nematocera</taxon>
        <taxon>Culicoidea</taxon>
        <taxon>Culicidae</taxon>
        <taxon>Culicinae</taxon>
        <taxon>Culicini</taxon>
        <taxon>Culex</taxon>
        <taxon>Culex</taxon>
    </lineage>
</organism>
<dbReference type="Proteomes" id="UP001562425">
    <property type="component" value="Unassembled WGS sequence"/>
</dbReference>
<evidence type="ECO:0000313" key="1">
    <source>
        <dbReference type="EMBL" id="KAL1379004.1"/>
    </source>
</evidence>
<proteinExistence type="predicted"/>
<dbReference type="EMBL" id="JBEHCU010009950">
    <property type="protein sequence ID" value="KAL1379004.1"/>
    <property type="molecule type" value="Genomic_DNA"/>
</dbReference>
<keyword evidence="2" id="KW-1185">Reference proteome</keyword>
<reference evidence="1 2" key="1">
    <citation type="submission" date="2024-05" db="EMBL/GenBank/DDBJ databases">
        <title>Culex pipiens pipiens assembly and annotation.</title>
        <authorList>
            <person name="Alout H."/>
            <person name="Durand T."/>
        </authorList>
    </citation>
    <scope>NUCLEOTIDE SEQUENCE [LARGE SCALE GENOMIC DNA]</scope>
    <source>
        <strain evidence="1">HA-2024</strain>
        <tissue evidence="1">Whole body</tissue>
    </source>
</reference>
<protein>
    <submittedName>
        <fullName evidence="1">Uncharacterized protein</fullName>
    </submittedName>
</protein>
<sequence length="125" mass="13655">MTCCSKTFQITPVQIIQPVETFRHRNSIGSRNPAESRLSRISQVTPQVSSFPPFVWVAHHECCFPSAGGQIAEMVARRGRPAGCTHIREQGCASNKGGELPKQRVEYQLDRSSSCGTAAGQHAIC</sequence>
<comment type="caution">
    <text evidence="1">The sequence shown here is derived from an EMBL/GenBank/DDBJ whole genome shotgun (WGS) entry which is preliminary data.</text>
</comment>